<feature type="domain" description="Translocation and assembly module TamB C-terminal" evidence="5">
    <location>
        <begin position="66"/>
        <end position="303"/>
    </location>
</feature>
<comment type="subcellular location">
    <subcellularLocation>
        <location evidence="1">Membrane</location>
        <topology evidence="1">Single-pass membrane protein</topology>
    </subcellularLocation>
</comment>
<feature type="non-terminal residue" evidence="6">
    <location>
        <position position="1"/>
    </location>
</feature>
<organism evidence="6">
    <name type="scientific">marine sediment metagenome</name>
    <dbReference type="NCBI Taxonomy" id="412755"/>
    <lineage>
        <taxon>unclassified sequences</taxon>
        <taxon>metagenomes</taxon>
        <taxon>ecological metagenomes</taxon>
    </lineage>
</organism>
<accession>X0SNJ4</accession>
<evidence type="ECO:0000256" key="3">
    <source>
        <dbReference type="ARBA" id="ARBA00022989"/>
    </source>
</evidence>
<dbReference type="Pfam" id="PF04357">
    <property type="entry name" value="TamB"/>
    <property type="match status" value="1"/>
</dbReference>
<keyword evidence="3" id="KW-1133">Transmembrane helix</keyword>
<dbReference type="EMBL" id="BARS01007404">
    <property type="protein sequence ID" value="GAF82658.1"/>
    <property type="molecule type" value="Genomic_DNA"/>
</dbReference>
<dbReference type="AlphaFoldDB" id="X0SNJ4"/>
<evidence type="ECO:0000313" key="6">
    <source>
        <dbReference type="EMBL" id="GAF82658.1"/>
    </source>
</evidence>
<dbReference type="GO" id="GO:0005886">
    <property type="term" value="C:plasma membrane"/>
    <property type="evidence" value="ECO:0007669"/>
    <property type="project" value="InterPro"/>
</dbReference>
<evidence type="ECO:0000259" key="5">
    <source>
        <dbReference type="Pfam" id="PF04357"/>
    </source>
</evidence>
<comment type="caution">
    <text evidence="6">The sequence shown here is derived from an EMBL/GenBank/DDBJ whole genome shotgun (WGS) entry which is preliminary data.</text>
</comment>
<keyword evidence="2" id="KW-0812">Transmembrane</keyword>
<evidence type="ECO:0000256" key="1">
    <source>
        <dbReference type="ARBA" id="ARBA00004167"/>
    </source>
</evidence>
<evidence type="ECO:0000256" key="2">
    <source>
        <dbReference type="ARBA" id="ARBA00022692"/>
    </source>
</evidence>
<sequence length="308" mass="34453">PEFALGEIEAVGSPALTVTGRDTVYFRGDFIPDPDQAFLRMDFIGPESYILKKADEGTILVYDIFIPLYSGVTIENSDVNAEVEGEITLTKVGSEDFRFAGTIDVLSGSFVYNGYDFVFDEGTVTLEPSSLNPRFYIRATTQVDMLRSGASGIREDGPVDVTLVLTGTLEDPQMSFESSALYSESDFLELFALGQSLEEGVNLAVTGGLSLTNIVLRRIEDEARQVPLFDRFQIQTASPRTVLRDMEAVRIHVGKRLWSKVYVGVRADPTLSYNQYQIAYRLNRNMSLVVSVDEKNLIQVKYRLKLRY</sequence>
<keyword evidence="4" id="KW-0472">Membrane</keyword>
<evidence type="ECO:0000256" key="4">
    <source>
        <dbReference type="ARBA" id="ARBA00023136"/>
    </source>
</evidence>
<name>X0SNJ4_9ZZZZ</name>
<dbReference type="GO" id="GO:0009306">
    <property type="term" value="P:protein secretion"/>
    <property type="evidence" value="ECO:0007669"/>
    <property type="project" value="InterPro"/>
</dbReference>
<reference evidence="6" key="1">
    <citation type="journal article" date="2014" name="Front. Microbiol.">
        <title>High frequency of phylogenetically diverse reductive dehalogenase-homologous genes in deep subseafloor sedimentary metagenomes.</title>
        <authorList>
            <person name="Kawai M."/>
            <person name="Futagami T."/>
            <person name="Toyoda A."/>
            <person name="Takaki Y."/>
            <person name="Nishi S."/>
            <person name="Hori S."/>
            <person name="Arai W."/>
            <person name="Tsubouchi T."/>
            <person name="Morono Y."/>
            <person name="Uchiyama I."/>
            <person name="Ito T."/>
            <person name="Fujiyama A."/>
            <person name="Inagaki F."/>
            <person name="Takami H."/>
        </authorList>
    </citation>
    <scope>NUCLEOTIDE SEQUENCE</scope>
    <source>
        <strain evidence="6">Expedition CK06-06</strain>
    </source>
</reference>
<dbReference type="InterPro" id="IPR007452">
    <property type="entry name" value="TamB_C"/>
</dbReference>
<gene>
    <name evidence="6" type="ORF">S01H1_14253</name>
</gene>
<protein>
    <recommendedName>
        <fullName evidence="5">Translocation and assembly module TamB C-terminal domain-containing protein</fullName>
    </recommendedName>
</protein>
<proteinExistence type="predicted"/>